<feature type="domain" description="Helicase C-terminal" evidence="14">
    <location>
        <begin position="217"/>
        <end position="363"/>
    </location>
</feature>
<evidence type="ECO:0000256" key="10">
    <source>
        <dbReference type="ARBA" id="ARBA00034808"/>
    </source>
</evidence>
<dbReference type="InterPro" id="IPR011545">
    <property type="entry name" value="DEAD/DEAH_box_helicase_dom"/>
</dbReference>
<dbReference type="Gene3D" id="3.40.50.300">
    <property type="entry name" value="P-loop containing nucleotide triphosphate hydrolases"/>
    <property type="match status" value="2"/>
</dbReference>
<dbReference type="Pfam" id="PF16124">
    <property type="entry name" value="RecQ_Zn_bind"/>
    <property type="match status" value="1"/>
</dbReference>
<proteinExistence type="inferred from homology"/>
<feature type="domain" description="Helicase ATP-binding" evidence="13">
    <location>
        <begin position="25"/>
        <end position="193"/>
    </location>
</feature>
<evidence type="ECO:0000256" key="1">
    <source>
        <dbReference type="ARBA" id="ARBA00005446"/>
    </source>
</evidence>
<dbReference type="Gene3D" id="1.10.10.10">
    <property type="entry name" value="Winged helix-like DNA-binding domain superfamily/Winged helix DNA-binding domain"/>
    <property type="match status" value="1"/>
</dbReference>
<comment type="catalytic activity">
    <reaction evidence="9">
        <text>Couples ATP hydrolysis with the unwinding of duplex DNA by translocating in the 3'-5' direction.</text>
        <dbReference type="EC" id="5.6.2.4"/>
    </reaction>
</comment>
<dbReference type="EC" id="5.6.2.4" evidence="10"/>
<dbReference type="CDD" id="cd17920">
    <property type="entry name" value="DEXHc_RecQ"/>
    <property type="match status" value="1"/>
</dbReference>
<keyword evidence="16" id="KW-1185">Reference proteome</keyword>
<evidence type="ECO:0000313" key="15">
    <source>
        <dbReference type="EMBL" id="MEL4454925.1"/>
    </source>
</evidence>
<dbReference type="InterPro" id="IPR027417">
    <property type="entry name" value="P-loop_NTPase"/>
</dbReference>
<evidence type="ECO:0000256" key="9">
    <source>
        <dbReference type="ARBA" id="ARBA00034617"/>
    </source>
</evidence>
<evidence type="ECO:0000259" key="14">
    <source>
        <dbReference type="PROSITE" id="PS51194"/>
    </source>
</evidence>
<keyword evidence="4 15" id="KW-0378">Hydrolase</keyword>
<dbReference type="InterPro" id="IPR014001">
    <property type="entry name" value="Helicase_ATP-bd"/>
</dbReference>
<comment type="caution">
    <text evidence="15">The sequence shown here is derived from an EMBL/GenBank/DDBJ whole genome shotgun (WGS) entry which is preliminary data.</text>
</comment>
<evidence type="ECO:0000259" key="13">
    <source>
        <dbReference type="PROSITE" id="PS51192"/>
    </source>
</evidence>
<dbReference type="PANTHER" id="PTHR13710:SF105">
    <property type="entry name" value="ATP-DEPENDENT DNA HELICASE Q1"/>
    <property type="match status" value="1"/>
</dbReference>
<dbReference type="Proteomes" id="UP001474120">
    <property type="component" value="Unassembled WGS sequence"/>
</dbReference>
<evidence type="ECO:0000256" key="12">
    <source>
        <dbReference type="ARBA" id="ARBA00044550"/>
    </source>
</evidence>
<evidence type="ECO:0000256" key="2">
    <source>
        <dbReference type="ARBA" id="ARBA00022723"/>
    </source>
</evidence>
<name>A0ABU9KXK5_9FLAO</name>
<dbReference type="SMART" id="SM00490">
    <property type="entry name" value="HELICc"/>
    <property type="match status" value="1"/>
</dbReference>
<dbReference type="GO" id="GO:0016787">
    <property type="term" value="F:hydrolase activity"/>
    <property type="evidence" value="ECO:0007669"/>
    <property type="project" value="UniProtKB-KW"/>
</dbReference>
<dbReference type="SMART" id="SM00487">
    <property type="entry name" value="DEXDc"/>
    <property type="match status" value="1"/>
</dbReference>
<sequence>MSKAIELLKKHWGFNSFRESQEAIIKELLDKKDAFVLLPTGAGKSLCYQLPALLSDGVCLVISPLIALMEDQVKSLEAKGIKALMLSSKLNRHDTIVAFDNLQFGNYKFLYLSPEKLQSEFIQEKISQLHVNLIAIDEAHCISQWGHDFRPAYLKIPVLNEMHPHTPRIALTATATSLVKSDIIENLNLIHAKVFSGSYYRKNLQINIEKTADIRGRILKLVQSVDEPIIIYVSTRKSTLEYRQLLNAKQINATAYHGGLTYKQKTSALDEWSNENSKVMVATNAFGMGIDKSNVRMIIHAHLPNSIENFMQEIGRAGRDGKDAKTYLLYNENTIWESKNMIQKSTVSPEFCKMVYAKLNDYYQIANGEIQENLFSFDLQEFAVRYQFNLSEVYHALNHLHHEDIIFYDQNPNKSSRIKIVENASKLYEIQSAQNHQGRVLQLLLRTYGGIHEQFTPINEGLLAVKSGLDKKYIIKALHTLEKDKAIIYDKSSSVFTLRFLVPREDNFIFNTIKKNIQQRNQIKIEKLKAIQQMVSNDFICRQIQLLRYFGEKLDQPCGACDVCLRKNSNQTVDHKELADKVLRLLDLSKALDINEISTALSIDKRMIIKTLELLVEKRSIDLNLQNKFYIIS</sequence>
<evidence type="ECO:0000256" key="5">
    <source>
        <dbReference type="ARBA" id="ARBA00022806"/>
    </source>
</evidence>
<dbReference type="GO" id="GO:0003678">
    <property type="term" value="F:DNA helicase activity"/>
    <property type="evidence" value="ECO:0007669"/>
    <property type="project" value="UniProtKB-EC"/>
</dbReference>
<dbReference type="EMBL" id="JBCDNA010000001">
    <property type="protein sequence ID" value="MEL4454925.1"/>
    <property type="molecule type" value="Genomic_DNA"/>
</dbReference>
<evidence type="ECO:0000256" key="3">
    <source>
        <dbReference type="ARBA" id="ARBA00022741"/>
    </source>
</evidence>
<keyword evidence="3" id="KW-0547">Nucleotide-binding</keyword>
<evidence type="ECO:0000313" key="16">
    <source>
        <dbReference type="Proteomes" id="UP001474120"/>
    </source>
</evidence>
<evidence type="ECO:0000256" key="8">
    <source>
        <dbReference type="ARBA" id="ARBA00023235"/>
    </source>
</evidence>
<keyword evidence="5 15" id="KW-0347">Helicase</keyword>
<dbReference type="Pfam" id="PF00271">
    <property type="entry name" value="Helicase_C"/>
    <property type="match status" value="1"/>
</dbReference>
<keyword evidence="2" id="KW-0479">Metal-binding</keyword>
<evidence type="ECO:0000256" key="11">
    <source>
        <dbReference type="ARBA" id="ARBA00044535"/>
    </source>
</evidence>
<dbReference type="Pfam" id="PF00270">
    <property type="entry name" value="DEAD"/>
    <property type="match status" value="1"/>
</dbReference>
<gene>
    <name evidence="15" type="ORF">AABB81_03400</name>
</gene>
<keyword evidence="8" id="KW-0413">Isomerase</keyword>
<dbReference type="PROSITE" id="PS51192">
    <property type="entry name" value="HELICASE_ATP_BIND_1"/>
    <property type="match status" value="1"/>
</dbReference>
<dbReference type="InterPro" id="IPR004589">
    <property type="entry name" value="DNA_helicase_ATP-dep_RecQ"/>
</dbReference>
<comment type="similarity">
    <text evidence="1">Belongs to the helicase family. RecQ subfamily.</text>
</comment>
<protein>
    <recommendedName>
        <fullName evidence="11">ATP-dependent DNA helicase RecQ</fullName>
        <ecNumber evidence="10">5.6.2.4</ecNumber>
    </recommendedName>
    <alternativeName>
        <fullName evidence="12">DNA 3'-5' helicase RecQ</fullName>
    </alternativeName>
</protein>
<dbReference type="SUPFAM" id="SSF52540">
    <property type="entry name" value="P-loop containing nucleoside triphosphate hydrolases"/>
    <property type="match status" value="1"/>
</dbReference>
<dbReference type="RefSeq" id="WP_342158644.1">
    <property type="nucleotide sequence ID" value="NZ_JBCDNA010000001.1"/>
</dbReference>
<evidence type="ECO:0000256" key="7">
    <source>
        <dbReference type="ARBA" id="ARBA00023125"/>
    </source>
</evidence>
<evidence type="ECO:0000256" key="4">
    <source>
        <dbReference type="ARBA" id="ARBA00022801"/>
    </source>
</evidence>
<dbReference type="InterPro" id="IPR036388">
    <property type="entry name" value="WH-like_DNA-bd_sf"/>
</dbReference>
<organism evidence="15 16">
    <name type="scientific">Lutimonas vermicola</name>
    <dbReference type="NCBI Taxonomy" id="414288"/>
    <lineage>
        <taxon>Bacteria</taxon>
        <taxon>Pseudomonadati</taxon>
        <taxon>Bacteroidota</taxon>
        <taxon>Flavobacteriia</taxon>
        <taxon>Flavobacteriales</taxon>
        <taxon>Flavobacteriaceae</taxon>
        <taxon>Lutimonas</taxon>
    </lineage>
</organism>
<keyword evidence="6" id="KW-0067">ATP-binding</keyword>
<dbReference type="InterPro" id="IPR001650">
    <property type="entry name" value="Helicase_C-like"/>
</dbReference>
<accession>A0ABU9KXK5</accession>
<dbReference type="PROSITE" id="PS51194">
    <property type="entry name" value="HELICASE_CTER"/>
    <property type="match status" value="1"/>
</dbReference>
<dbReference type="NCBIfam" id="TIGR00614">
    <property type="entry name" value="recQ_fam"/>
    <property type="match status" value="1"/>
</dbReference>
<reference evidence="15 16" key="1">
    <citation type="submission" date="2024-04" db="EMBL/GenBank/DDBJ databases">
        <title>whole genome sequencing of Lutimonas vermicola strain IMCC1616.</title>
        <authorList>
            <person name="Bae S.S."/>
        </authorList>
    </citation>
    <scope>NUCLEOTIDE SEQUENCE [LARGE SCALE GENOMIC DNA]</scope>
    <source>
        <strain evidence="15 16">IMCC1616</strain>
    </source>
</reference>
<evidence type="ECO:0000256" key="6">
    <source>
        <dbReference type="ARBA" id="ARBA00022840"/>
    </source>
</evidence>
<dbReference type="InterPro" id="IPR032284">
    <property type="entry name" value="RecQ_Zn-bd"/>
</dbReference>
<keyword evidence="7" id="KW-0238">DNA-binding</keyword>
<dbReference type="PANTHER" id="PTHR13710">
    <property type="entry name" value="DNA HELICASE RECQ FAMILY MEMBER"/>
    <property type="match status" value="1"/>
</dbReference>